<name>A0A1F8EIF0_9BACT</name>
<comment type="caution">
    <text evidence="2">The sequence shown here is derived from an EMBL/GenBank/DDBJ whole genome shotgun (WGS) entry which is preliminary data.</text>
</comment>
<feature type="signal peptide" evidence="1">
    <location>
        <begin position="1"/>
        <end position="20"/>
    </location>
</feature>
<dbReference type="AlphaFoldDB" id="A0A1F8EIF0"/>
<feature type="chain" id="PRO_5009535344" description="Transporter" evidence="1">
    <location>
        <begin position="21"/>
        <end position="265"/>
    </location>
</feature>
<dbReference type="Proteomes" id="UP000177117">
    <property type="component" value="Unassembled WGS sequence"/>
</dbReference>
<reference evidence="2 3" key="1">
    <citation type="journal article" date="2016" name="Nat. Commun.">
        <title>Thousands of microbial genomes shed light on interconnected biogeochemical processes in an aquifer system.</title>
        <authorList>
            <person name="Anantharaman K."/>
            <person name="Brown C.T."/>
            <person name="Hug L.A."/>
            <person name="Sharon I."/>
            <person name="Castelle C.J."/>
            <person name="Probst A.J."/>
            <person name="Thomas B.C."/>
            <person name="Singh A."/>
            <person name="Wilkins M.J."/>
            <person name="Karaoz U."/>
            <person name="Brodie E.L."/>
            <person name="Williams K.H."/>
            <person name="Hubbard S.S."/>
            <person name="Banfield J.F."/>
        </authorList>
    </citation>
    <scope>NUCLEOTIDE SEQUENCE [LARGE SCALE GENOMIC DNA]</scope>
</reference>
<dbReference type="EMBL" id="MGJD01000018">
    <property type="protein sequence ID" value="OGN00627.1"/>
    <property type="molecule type" value="Genomic_DNA"/>
</dbReference>
<protein>
    <recommendedName>
        <fullName evidence="4">Transporter</fullName>
    </recommendedName>
</protein>
<evidence type="ECO:0000256" key="1">
    <source>
        <dbReference type="SAM" id="SignalP"/>
    </source>
</evidence>
<accession>A0A1F8EIF0</accession>
<gene>
    <name evidence="2" type="ORF">A2650_01745</name>
</gene>
<sequence>MRIFAAILSFTLLFSGVCFGQSRGENKVNFGVELRWINFGFQASRVEVRNIPEFFRQVPVHEKDGHLNLPGQIVTVPSDMIKPGLVAFYSPTLAPEINVGRYTVRGGISMDIALKPHALKGNKDSTREVHQYDSGTSRGSGTSLAFYAIEAENKMKLGWLGEVEYRADDEYSFLAGYAVSKYDMRITNGWDRYNLLEIHSEYKISTSRVDKKYLGFRINSGSRTSVLLLGGIYSEKMTPTSIGKTMNIKYGGSYFISFGFSISVD</sequence>
<evidence type="ECO:0000313" key="3">
    <source>
        <dbReference type="Proteomes" id="UP000177117"/>
    </source>
</evidence>
<proteinExistence type="predicted"/>
<evidence type="ECO:0008006" key="4">
    <source>
        <dbReference type="Google" id="ProtNLM"/>
    </source>
</evidence>
<organism evidence="2 3">
    <name type="scientific">Candidatus Yanofskybacteria bacterium RIFCSPHIGHO2_01_FULL_41_53</name>
    <dbReference type="NCBI Taxonomy" id="1802663"/>
    <lineage>
        <taxon>Bacteria</taxon>
        <taxon>Candidatus Yanofskyibacteriota</taxon>
    </lineage>
</organism>
<evidence type="ECO:0000313" key="2">
    <source>
        <dbReference type="EMBL" id="OGN00627.1"/>
    </source>
</evidence>
<keyword evidence="1" id="KW-0732">Signal</keyword>